<dbReference type="OrthoDB" id="6194004at2"/>
<dbReference type="SUPFAM" id="SSF48452">
    <property type="entry name" value="TPR-like"/>
    <property type="match status" value="1"/>
</dbReference>
<dbReference type="GO" id="GO:0016853">
    <property type="term" value="F:isomerase activity"/>
    <property type="evidence" value="ECO:0007669"/>
    <property type="project" value="UniProtKB-KW"/>
</dbReference>
<proteinExistence type="predicted"/>
<dbReference type="InterPro" id="IPR011990">
    <property type="entry name" value="TPR-like_helical_dom_sf"/>
</dbReference>
<sequence>MSTLALHFRVAEQGKVLALAGRHDEALRHYREALRLAALQGGSDVCQRHYAWCVLESLERSGAHEAVISFCQRVEAHYQQQPPTSDLALQDLAAHHERHGLALAKLGRLAEARTRLESAVALAGAGRLPLSERVLGWTRSGLHVDARRISLEQDRHAYWVVRPDTVRPDVAVALPPVASPLG</sequence>
<protein>
    <submittedName>
        <fullName evidence="1">Peptidylprolyl isomerase</fullName>
    </submittedName>
</protein>
<accession>A0A3A8JXQ5</accession>
<evidence type="ECO:0000313" key="2">
    <source>
        <dbReference type="Proteomes" id="UP000268313"/>
    </source>
</evidence>
<dbReference type="Proteomes" id="UP000268313">
    <property type="component" value="Unassembled WGS sequence"/>
</dbReference>
<name>A0A3A8JXQ5_9BACT</name>
<dbReference type="AlphaFoldDB" id="A0A3A8JXQ5"/>
<keyword evidence="1" id="KW-0413">Isomerase</keyword>
<gene>
    <name evidence="1" type="ORF">D7X32_42285</name>
</gene>
<keyword evidence="2" id="KW-1185">Reference proteome</keyword>
<evidence type="ECO:0000313" key="1">
    <source>
        <dbReference type="EMBL" id="RKG94373.1"/>
    </source>
</evidence>
<organism evidence="1 2">
    <name type="scientific">Corallococcus carmarthensis</name>
    <dbReference type="NCBI Taxonomy" id="2316728"/>
    <lineage>
        <taxon>Bacteria</taxon>
        <taxon>Pseudomonadati</taxon>
        <taxon>Myxococcota</taxon>
        <taxon>Myxococcia</taxon>
        <taxon>Myxococcales</taxon>
        <taxon>Cystobacterineae</taxon>
        <taxon>Myxococcaceae</taxon>
        <taxon>Corallococcus</taxon>
    </lineage>
</organism>
<dbReference type="EMBL" id="RAWE01000339">
    <property type="protein sequence ID" value="RKG94373.1"/>
    <property type="molecule type" value="Genomic_DNA"/>
</dbReference>
<dbReference type="Gene3D" id="1.25.40.10">
    <property type="entry name" value="Tetratricopeptide repeat domain"/>
    <property type="match status" value="1"/>
</dbReference>
<reference evidence="2" key="1">
    <citation type="submission" date="2018-09" db="EMBL/GenBank/DDBJ databases">
        <authorList>
            <person name="Livingstone P.G."/>
            <person name="Whitworth D.E."/>
        </authorList>
    </citation>
    <scope>NUCLEOTIDE SEQUENCE [LARGE SCALE GENOMIC DNA]</scope>
    <source>
        <strain evidence="2">CA043D</strain>
    </source>
</reference>
<dbReference type="RefSeq" id="WP_120608170.1">
    <property type="nucleotide sequence ID" value="NZ_JABFJX010000465.1"/>
</dbReference>
<comment type="caution">
    <text evidence="1">The sequence shown here is derived from an EMBL/GenBank/DDBJ whole genome shotgun (WGS) entry which is preliminary data.</text>
</comment>